<reference evidence="4 5" key="1">
    <citation type="submission" date="2019-02" db="EMBL/GenBank/DDBJ databases">
        <title>Deep-cultivation of Planctomycetes and their phenomic and genomic characterization uncovers novel biology.</title>
        <authorList>
            <person name="Wiegand S."/>
            <person name="Jogler M."/>
            <person name="Boedeker C."/>
            <person name="Pinto D."/>
            <person name="Vollmers J."/>
            <person name="Rivas-Marin E."/>
            <person name="Kohn T."/>
            <person name="Peeters S.H."/>
            <person name="Heuer A."/>
            <person name="Rast P."/>
            <person name="Oberbeckmann S."/>
            <person name="Bunk B."/>
            <person name="Jeske O."/>
            <person name="Meyerdierks A."/>
            <person name="Storesund J.E."/>
            <person name="Kallscheuer N."/>
            <person name="Luecker S."/>
            <person name="Lage O.M."/>
            <person name="Pohl T."/>
            <person name="Merkel B.J."/>
            <person name="Hornburger P."/>
            <person name="Mueller R.-W."/>
            <person name="Bruemmer F."/>
            <person name="Labrenz M."/>
            <person name="Spormann A.M."/>
            <person name="Op den Camp H."/>
            <person name="Overmann J."/>
            <person name="Amann R."/>
            <person name="Jetten M.S.M."/>
            <person name="Mascher T."/>
            <person name="Medema M.H."/>
            <person name="Devos D.P."/>
            <person name="Kaster A.-K."/>
            <person name="Ovreas L."/>
            <person name="Rohde M."/>
            <person name="Galperin M.Y."/>
            <person name="Jogler C."/>
        </authorList>
    </citation>
    <scope>NUCLEOTIDE SEQUENCE [LARGE SCALE GENOMIC DNA]</scope>
    <source>
        <strain evidence="4 5">Mal48</strain>
    </source>
</reference>
<dbReference type="OrthoDB" id="127107at2"/>
<keyword evidence="5" id="KW-1185">Reference proteome</keyword>
<evidence type="ECO:0000313" key="5">
    <source>
        <dbReference type="Proteomes" id="UP000315724"/>
    </source>
</evidence>
<feature type="domain" description="DUF1553" evidence="2">
    <location>
        <begin position="444"/>
        <end position="696"/>
    </location>
</feature>
<evidence type="ECO:0000259" key="1">
    <source>
        <dbReference type="Pfam" id="PF07583"/>
    </source>
</evidence>
<dbReference type="Pfam" id="PF07635">
    <property type="entry name" value="PSCyt1"/>
    <property type="match status" value="1"/>
</dbReference>
<sequence length="753" mass="85671">MTLLTQKVGVAGEVDYARDVRPILANKCWHCHGPDEQTREADLRLDLRDHAQHVLEAEGRQQVELLKRITSSDPDLKMPPANSKKPLTQSEIILLEQWIKQGAPFAKHWAFESPVKPAIPETELGPTQTAIDYLVRQKLNTLQLQPSLPAEKTTLIRRATIDLNGVLPTLEEVDQFLSDESPEAYERVLDRLLTSPRYGEHVARPWLDASRYADTDGYQNDRYRYHHVWRDWLIMAFNENKPYDQFLVEQLAGDMLPDATLKQQIATGFCRNHRINSEDGSIPEEWHTENVVDRVDTLGTAILGLTIGCARCHDHKYDPISAKEYYQLFAYFNNVPEWGVGPNNGNSPPFIKIPDSWPSLKPEEDVAQIPEPLKLHDARKEQGNGLKRPQAGDPKTLMVMQEMKESRPTYVLHRGQYNTPDRSEQLAPGIPASLNSFNAASPRDRLELAEWLTHPEHPLTSRVAVNQVWQRLFGTGLVKTSENFGLQGELPSHPELLDWLAVTFVESGWDLKQLHKTIMLSETYQQSSMTTPALAVRDPENRLLARGPRHRLNPFVLRDSALAASGLLVDKMYGPSAKPYMPPKIWSAISNNKYKQDQGDNLYRRSLYTYWRRTIPPPTMLNFNSAEREVCIVRKEKTNTPLQALTLMNNITFVEASRFLAERMLSHSEDPQAAISHGFQLMTSRTPSEVELNLLLDGYRSFLQDFASQDAKAKQLLSVGEKPRDEKFELAQHAAMTMTASLILNLDEAMTKE</sequence>
<dbReference type="InterPro" id="IPR036909">
    <property type="entry name" value="Cyt_c-like_dom_sf"/>
</dbReference>
<gene>
    <name evidence="4" type="ORF">Mal48_10260</name>
</gene>
<proteinExistence type="predicted"/>
<dbReference type="InterPro" id="IPR011444">
    <property type="entry name" value="DUF1549"/>
</dbReference>
<dbReference type="GO" id="GO:0009055">
    <property type="term" value="F:electron transfer activity"/>
    <property type="evidence" value="ECO:0007669"/>
    <property type="project" value="InterPro"/>
</dbReference>
<organism evidence="4 5">
    <name type="scientific">Thalassoglobus polymorphus</name>
    <dbReference type="NCBI Taxonomy" id="2527994"/>
    <lineage>
        <taxon>Bacteria</taxon>
        <taxon>Pseudomonadati</taxon>
        <taxon>Planctomycetota</taxon>
        <taxon>Planctomycetia</taxon>
        <taxon>Planctomycetales</taxon>
        <taxon>Planctomycetaceae</taxon>
        <taxon>Thalassoglobus</taxon>
    </lineage>
</organism>
<dbReference type="GO" id="GO:0020037">
    <property type="term" value="F:heme binding"/>
    <property type="evidence" value="ECO:0007669"/>
    <property type="project" value="InterPro"/>
</dbReference>
<feature type="domain" description="DUF1549" evidence="1">
    <location>
        <begin position="131"/>
        <end position="336"/>
    </location>
</feature>
<dbReference type="AlphaFoldDB" id="A0A517QJH0"/>
<dbReference type="KEGG" id="tpol:Mal48_10260"/>
<dbReference type="InterPro" id="IPR022655">
    <property type="entry name" value="DUF1553"/>
</dbReference>
<feature type="domain" description="Cytochrome C Planctomycete-type" evidence="3">
    <location>
        <begin position="28"/>
        <end position="81"/>
    </location>
</feature>
<dbReference type="EMBL" id="CP036267">
    <property type="protein sequence ID" value="QDT31790.1"/>
    <property type="molecule type" value="Genomic_DNA"/>
</dbReference>
<name>A0A517QJH0_9PLAN</name>
<evidence type="ECO:0000259" key="2">
    <source>
        <dbReference type="Pfam" id="PF07587"/>
    </source>
</evidence>
<accession>A0A517QJH0</accession>
<dbReference type="Pfam" id="PF07583">
    <property type="entry name" value="PSCyt2"/>
    <property type="match status" value="1"/>
</dbReference>
<protein>
    <submittedName>
        <fullName evidence="4">Planctomycete cytochrome C</fullName>
    </submittedName>
</protein>
<dbReference type="Pfam" id="PF07587">
    <property type="entry name" value="PSD1"/>
    <property type="match status" value="1"/>
</dbReference>
<dbReference type="Proteomes" id="UP000315724">
    <property type="component" value="Chromosome"/>
</dbReference>
<evidence type="ECO:0000259" key="3">
    <source>
        <dbReference type="Pfam" id="PF07635"/>
    </source>
</evidence>
<dbReference type="PANTHER" id="PTHR35889:SF3">
    <property type="entry name" value="F-BOX DOMAIN-CONTAINING PROTEIN"/>
    <property type="match status" value="1"/>
</dbReference>
<dbReference type="SUPFAM" id="SSF46626">
    <property type="entry name" value="Cytochrome c"/>
    <property type="match status" value="1"/>
</dbReference>
<evidence type="ECO:0000313" key="4">
    <source>
        <dbReference type="EMBL" id="QDT31790.1"/>
    </source>
</evidence>
<dbReference type="PANTHER" id="PTHR35889">
    <property type="entry name" value="CYCLOINULO-OLIGOSACCHARIDE FRUCTANOTRANSFERASE-RELATED"/>
    <property type="match status" value="1"/>
</dbReference>
<dbReference type="RefSeq" id="WP_145196635.1">
    <property type="nucleotide sequence ID" value="NZ_CP036267.1"/>
</dbReference>
<dbReference type="InterPro" id="IPR011429">
    <property type="entry name" value="Cyt_c_Planctomycete-type"/>
</dbReference>